<protein>
    <submittedName>
        <fullName evidence="2">Uncharacterized protein</fullName>
    </submittedName>
</protein>
<dbReference type="Proteomes" id="UP000595140">
    <property type="component" value="Unassembled WGS sequence"/>
</dbReference>
<keyword evidence="1" id="KW-1133">Transmembrane helix</keyword>
<dbReference type="EMBL" id="OOIL02000846">
    <property type="protein sequence ID" value="VFQ69825.1"/>
    <property type="molecule type" value="Genomic_DNA"/>
</dbReference>
<feature type="transmembrane region" description="Helical" evidence="1">
    <location>
        <begin position="40"/>
        <end position="65"/>
    </location>
</feature>
<evidence type="ECO:0000313" key="3">
    <source>
        <dbReference type="Proteomes" id="UP000595140"/>
    </source>
</evidence>
<evidence type="ECO:0000313" key="2">
    <source>
        <dbReference type="EMBL" id="VFQ69825.1"/>
    </source>
</evidence>
<keyword evidence="1" id="KW-0472">Membrane</keyword>
<name>A0A484KYA5_9ASTE</name>
<proteinExistence type="predicted"/>
<reference evidence="2 3" key="1">
    <citation type="submission" date="2018-04" db="EMBL/GenBank/DDBJ databases">
        <authorList>
            <person name="Vogel A."/>
        </authorList>
    </citation>
    <scope>NUCLEOTIDE SEQUENCE [LARGE SCALE GENOMIC DNA]</scope>
</reference>
<evidence type="ECO:0000256" key="1">
    <source>
        <dbReference type="SAM" id="Phobius"/>
    </source>
</evidence>
<dbReference type="AlphaFoldDB" id="A0A484KYA5"/>
<accession>A0A484KYA5</accession>
<keyword evidence="3" id="KW-1185">Reference proteome</keyword>
<organism evidence="2 3">
    <name type="scientific">Cuscuta campestris</name>
    <dbReference type="NCBI Taxonomy" id="132261"/>
    <lineage>
        <taxon>Eukaryota</taxon>
        <taxon>Viridiplantae</taxon>
        <taxon>Streptophyta</taxon>
        <taxon>Embryophyta</taxon>
        <taxon>Tracheophyta</taxon>
        <taxon>Spermatophyta</taxon>
        <taxon>Magnoliopsida</taxon>
        <taxon>eudicotyledons</taxon>
        <taxon>Gunneridae</taxon>
        <taxon>Pentapetalae</taxon>
        <taxon>asterids</taxon>
        <taxon>lamiids</taxon>
        <taxon>Solanales</taxon>
        <taxon>Convolvulaceae</taxon>
        <taxon>Cuscuteae</taxon>
        <taxon>Cuscuta</taxon>
        <taxon>Cuscuta subgen. Grammica</taxon>
        <taxon>Cuscuta sect. Cleistogrammica</taxon>
    </lineage>
</organism>
<sequence>MGMVSIGCWQANLLPFALDDLLLPRFGLPLPRPLMSLFSIHAWCFLAAFGQPYYLLFVVLNHGLLRTALGGKRPLCCWFGAA</sequence>
<keyword evidence="1" id="KW-0812">Transmembrane</keyword>
<gene>
    <name evidence="2" type="ORF">CCAM_LOCUS11601</name>
</gene>